<dbReference type="GO" id="GO:0016491">
    <property type="term" value="F:oxidoreductase activity"/>
    <property type="evidence" value="ECO:0007669"/>
    <property type="project" value="UniProtKB-KW"/>
</dbReference>
<organism evidence="2 3">
    <name type="scientific">Falsochrobactrum shanghaiense</name>
    <dbReference type="NCBI Taxonomy" id="2201899"/>
    <lineage>
        <taxon>Bacteria</taxon>
        <taxon>Pseudomonadati</taxon>
        <taxon>Pseudomonadota</taxon>
        <taxon>Alphaproteobacteria</taxon>
        <taxon>Hyphomicrobiales</taxon>
        <taxon>Brucellaceae</taxon>
        <taxon>Falsochrobactrum</taxon>
    </lineage>
</organism>
<dbReference type="Gene3D" id="3.10.20.440">
    <property type="entry name" value="2Fe-2S iron-sulphur cluster binding domain, sarcosine oxidase, alpha subunit, N-terminal domain"/>
    <property type="match status" value="1"/>
</dbReference>
<evidence type="ECO:0000256" key="1">
    <source>
        <dbReference type="ARBA" id="ARBA00023002"/>
    </source>
</evidence>
<evidence type="ECO:0000313" key="3">
    <source>
        <dbReference type="Proteomes" id="UP000245865"/>
    </source>
</evidence>
<evidence type="ECO:0000313" key="2">
    <source>
        <dbReference type="EMBL" id="PWL18390.1"/>
    </source>
</evidence>
<dbReference type="RefSeq" id="WP_109705291.1">
    <property type="nucleotide sequence ID" value="NZ_QGDB01000002.1"/>
</dbReference>
<comment type="caution">
    <text evidence="2">The sequence shown here is derived from an EMBL/GenBank/DDBJ whole genome shotgun (WGS) entry which is preliminary data.</text>
</comment>
<dbReference type="GO" id="GO:0051536">
    <property type="term" value="F:iron-sulfur cluster binding"/>
    <property type="evidence" value="ECO:0007669"/>
    <property type="project" value="InterPro"/>
</dbReference>
<reference evidence="2 3" key="1">
    <citation type="submission" date="2018-05" db="EMBL/GenBank/DDBJ databases">
        <title>Comparative genomic sequence analysis between strain HN4 and CCM 8460T (Falsochrobactrum ovis) will provide more evidence to prove that HN4 is a new species of Falsochrobactrum.</title>
        <authorList>
            <person name="Lyu W."/>
            <person name="Sun L."/>
            <person name="Yao L."/>
        </authorList>
    </citation>
    <scope>NUCLEOTIDE SEQUENCE [LARGE SCALE GENOMIC DNA]</scope>
    <source>
        <strain evidence="2 3">HN4</strain>
    </source>
</reference>
<sequence length="101" mass="11470">MRVNQFLPLRTDKKPGLVIYFDGAPIHAWHGETVISALLRHQHHLSYSEFDGAARAGFCLMGACQDCSVWTDEGRRLRACRTPVEDNQRLLSRAPMHGFHP</sequence>
<dbReference type="Pfam" id="PF13510">
    <property type="entry name" value="Fer2_4"/>
    <property type="match status" value="1"/>
</dbReference>
<dbReference type="InterPro" id="IPR036010">
    <property type="entry name" value="2Fe-2S_ferredoxin-like_sf"/>
</dbReference>
<dbReference type="InterPro" id="IPR042204">
    <property type="entry name" value="2Fe-2S-bd_N"/>
</dbReference>
<keyword evidence="3" id="KW-1185">Reference proteome</keyword>
<dbReference type="OrthoDB" id="573392at2"/>
<dbReference type="SUPFAM" id="SSF54292">
    <property type="entry name" value="2Fe-2S ferredoxin-like"/>
    <property type="match status" value="1"/>
</dbReference>
<dbReference type="EMBL" id="QGDB01000002">
    <property type="protein sequence ID" value="PWL18390.1"/>
    <property type="molecule type" value="Genomic_DNA"/>
</dbReference>
<dbReference type="Proteomes" id="UP000245865">
    <property type="component" value="Unassembled WGS sequence"/>
</dbReference>
<proteinExistence type="predicted"/>
<name>A0A316JSZ0_9HYPH</name>
<gene>
    <name evidence="2" type="ORF">DKP76_04630</name>
</gene>
<keyword evidence="1" id="KW-0560">Oxidoreductase</keyword>
<dbReference type="AlphaFoldDB" id="A0A316JSZ0"/>
<protein>
    <submittedName>
        <fullName evidence="2">NAD(FAD)-dependent dehydrogenase</fullName>
    </submittedName>
</protein>
<accession>A0A316JSZ0</accession>